<evidence type="ECO:0000313" key="4">
    <source>
        <dbReference type="EMBL" id="CCI52774.1"/>
    </source>
</evidence>
<dbReference type="RefSeq" id="WP_048548094.1">
    <property type="nucleotide sequence ID" value="NZ_HF571038.1"/>
</dbReference>
<dbReference type="OrthoDB" id="4873058at2"/>
<evidence type="ECO:0000313" key="5">
    <source>
        <dbReference type="Proteomes" id="UP000035720"/>
    </source>
</evidence>
<dbReference type="Proteomes" id="UP000035720">
    <property type="component" value="Unassembled WGS sequence"/>
</dbReference>
<sequence>MSAWQLYPNHVWLADGDHALVLLVMGLPERQVLGATVVQEPADAAALLARLVDAHGCPATLRSIWDPLFEGVNAAARAAVRQAGCADPVGKLESDDFVWALDIGDAATQAIRDSNPATIDDAASALERWLHAPARTPSAKFTGQRSGSLTHDAYPREGPGSDPQDLLPDDRAWGSRTPPPDAP</sequence>
<evidence type="ECO:0000313" key="2">
    <source>
        <dbReference type="EMBL" id="CCI51749.1"/>
    </source>
</evidence>
<gene>
    <name evidence="2" type="ORF">BN13_1210002</name>
    <name evidence="3" type="ORF">BN13_1510002</name>
    <name evidence="4" type="ORF">BN13_2080001</name>
</gene>
<feature type="compositionally biased region" description="Polar residues" evidence="1">
    <location>
        <begin position="139"/>
        <end position="149"/>
    </location>
</feature>
<reference evidence="2" key="1">
    <citation type="submission" date="2012-05" db="EMBL/GenBank/DDBJ databases">
        <authorList>
            <person name="McIlroy S."/>
        </authorList>
    </citation>
    <scope>NUCLEOTIDE SEQUENCE</scope>
    <source>
        <strain evidence="2">Ben 74</strain>
    </source>
</reference>
<dbReference type="STRING" id="1193518.BN13_1210002"/>
<proteinExistence type="predicted"/>
<reference evidence="2 5" key="2">
    <citation type="journal article" date="2013" name="ISME J.">
        <title>A metabolic model for members of the genus Tetrasphaera involved in enhanced biological phosphorus removal.</title>
        <authorList>
            <person name="Kristiansen R."/>
            <person name="Nguyen H.T.T."/>
            <person name="Saunders A.M."/>
            <person name="Nielsen J.L."/>
            <person name="Wimmer R."/>
            <person name="Le V.Q."/>
            <person name="McIlroy S.J."/>
            <person name="Petrovski S."/>
            <person name="Seviour R.J."/>
            <person name="Calteau A."/>
            <person name="Nielsen K.L."/>
            <person name="Nielsen P.H."/>
        </authorList>
    </citation>
    <scope>NUCLEOTIDE SEQUENCE [LARGE SCALE GENOMIC DNA]</scope>
    <source>
        <strain evidence="2 5">Ben 74</strain>
    </source>
</reference>
<organism evidence="2 5">
    <name type="scientific">Nostocoides jenkinsii Ben 74</name>
    <dbReference type="NCBI Taxonomy" id="1193518"/>
    <lineage>
        <taxon>Bacteria</taxon>
        <taxon>Bacillati</taxon>
        <taxon>Actinomycetota</taxon>
        <taxon>Actinomycetes</taxon>
        <taxon>Micrococcales</taxon>
        <taxon>Intrasporangiaceae</taxon>
        <taxon>Nostocoides</taxon>
    </lineage>
</organism>
<keyword evidence="5" id="KW-1185">Reference proteome</keyword>
<dbReference type="EMBL" id="CAJC01000026">
    <property type="protein sequence ID" value="CCI51749.1"/>
    <property type="molecule type" value="Genomic_DNA"/>
</dbReference>
<accession>A0A077M5A7</accession>
<feature type="region of interest" description="Disordered" evidence="1">
    <location>
        <begin position="134"/>
        <end position="183"/>
    </location>
</feature>
<evidence type="ECO:0000313" key="3">
    <source>
        <dbReference type="EMBL" id="CCI52242.1"/>
    </source>
</evidence>
<name>A0A077M5A7_9MICO</name>
<comment type="caution">
    <text evidence="2">The sequence shown here is derived from an EMBL/GenBank/DDBJ whole genome shotgun (WGS) entry which is preliminary data.</text>
</comment>
<dbReference type="AlphaFoldDB" id="A0A077M5A7"/>
<dbReference type="EMBL" id="CAJC01000122">
    <property type="protein sequence ID" value="CCI52774.1"/>
    <property type="molecule type" value="Genomic_DNA"/>
</dbReference>
<evidence type="ECO:0000256" key="1">
    <source>
        <dbReference type="SAM" id="MobiDB-lite"/>
    </source>
</evidence>
<dbReference type="EMBL" id="CAJC01000059">
    <property type="protein sequence ID" value="CCI52242.1"/>
    <property type="molecule type" value="Genomic_DNA"/>
</dbReference>
<protein>
    <submittedName>
        <fullName evidence="2">Uncharacterized protein</fullName>
    </submittedName>
</protein>